<comment type="caution">
    <text evidence="1">The sequence shown here is derived from an EMBL/GenBank/DDBJ whole genome shotgun (WGS) entry which is preliminary data.</text>
</comment>
<protein>
    <recommendedName>
        <fullName evidence="3">EexN family lipoprotein</fullName>
    </recommendedName>
</protein>
<reference evidence="1 2" key="1">
    <citation type="submission" date="2018-02" db="EMBL/GenBank/DDBJ databases">
        <title>Lelliotia aquatilis sp. nov., isolated from drinking water.</title>
        <authorList>
            <person name="Kaempfer P."/>
            <person name="Glaeser S."/>
            <person name="Exner M."/>
            <person name="Doijad S."/>
            <person name="Chakraborty T."/>
        </authorList>
    </citation>
    <scope>NUCLEOTIDE SEQUENCE [LARGE SCALE GENOMIC DNA]</scope>
    <source>
        <strain evidence="1 2">6331-17</strain>
    </source>
</reference>
<dbReference type="Proteomes" id="UP000237025">
    <property type="component" value="Unassembled WGS sequence"/>
</dbReference>
<proteinExistence type="predicted"/>
<dbReference type="PROSITE" id="PS51257">
    <property type="entry name" value="PROKAR_LIPOPROTEIN"/>
    <property type="match status" value="1"/>
</dbReference>
<sequence length="60" mass="6350">MKIIGIVFGLLLLAGCQTSPSSQTQETVSPTDYQACIQAAKSGNGAESEAKCERVMDDTR</sequence>
<organism evidence="1 2">
    <name type="scientific">Lelliottia aquatilis</name>
    <dbReference type="NCBI Taxonomy" id="2080838"/>
    <lineage>
        <taxon>Bacteria</taxon>
        <taxon>Pseudomonadati</taxon>
        <taxon>Pseudomonadota</taxon>
        <taxon>Gammaproteobacteria</taxon>
        <taxon>Enterobacterales</taxon>
        <taxon>Enterobacteriaceae</taxon>
        <taxon>Lelliottia</taxon>
    </lineage>
</organism>
<evidence type="ECO:0008006" key="3">
    <source>
        <dbReference type="Google" id="ProtNLM"/>
    </source>
</evidence>
<dbReference type="InterPro" id="IPR025727">
    <property type="entry name" value="YbfN-like"/>
</dbReference>
<dbReference type="EMBL" id="PQVW01000032">
    <property type="protein sequence ID" value="POZ17367.1"/>
    <property type="molecule type" value="Genomic_DNA"/>
</dbReference>
<gene>
    <name evidence="1" type="ORF">C3712_23335</name>
</gene>
<accession>A0ABX4ZVS8</accession>
<dbReference type="Pfam" id="PF13982">
    <property type="entry name" value="YbfN"/>
    <property type="match status" value="1"/>
</dbReference>
<name>A0ABX4ZVS8_9ENTR</name>
<evidence type="ECO:0000313" key="1">
    <source>
        <dbReference type="EMBL" id="POZ17367.1"/>
    </source>
</evidence>
<keyword evidence="2" id="KW-1185">Reference proteome</keyword>
<evidence type="ECO:0000313" key="2">
    <source>
        <dbReference type="Proteomes" id="UP000237025"/>
    </source>
</evidence>
<dbReference type="RefSeq" id="WP_095282922.1">
    <property type="nucleotide sequence ID" value="NZ_JAENMQ010000001.1"/>
</dbReference>